<organism evidence="2">
    <name type="scientific">uncultured Caudovirales phage</name>
    <dbReference type="NCBI Taxonomy" id="2100421"/>
    <lineage>
        <taxon>Viruses</taxon>
        <taxon>Duplodnaviria</taxon>
        <taxon>Heunggongvirae</taxon>
        <taxon>Uroviricota</taxon>
        <taxon>Caudoviricetes</taxon>
        <taxon>Peduoviridae</taxon>
        <taxon>Maltschvirus</taxon>
        <taxon>Maltschvirus maltsch</taxon>
    </lineage>
</organism>
<keyword evidence="1" id="KW-0472">Membrane</keyword>
<keyword evidence="1" id="KW-0812">Transmembrane</keyword>
<sequence length="55" mass="5898">MWSLIHIAVMASLMLAGAIFIPVFVVVESGELAVTVADDIDTKLDEELKGDDHGN</sequence>
<keyword evidence="1" id="KW-1133">Transmembrane helix</keyword>
<dbReference type="EMBL" id="LR796140">
    <property type="protein sequence ID" value="CAB4121093.1"/>
    <property type="molecule type" value="Genomic_DNA"/>
</dbReference>
<proteinExistence type="predicted"/>
<protein>
    <submittedName>
        <fullName evidence="2">Uncharacterized protein</fullName>
    </submittedName>
</protein>
<evidence type="ECO:0000256" key="1">
    <source>
        <dbReference type="SAM" id="Phobius"/>
    </source>
</evidence>
<feature type="transmembrane region" description="Helical" evidence="1">
    <location>
        <begin position="7"/>
        <end position="27"/>
    </location>
</feature>
<gene>
    <name evidence="2" type="ORF">UFOVP9_3</name>
</gene>
<reference evidence="2" key="1">
    <citation type="submission" date="2020-04" db="EMBL/GenBank/DDBJ databases">
        <authorList>
            <person name="Chiriac C."/>
            <person name="Salcher M."/>
            <person name="Ghai R."/>
            <person name="Kavagutti S V."/>
        </authorList>
    </citation>
    <scope>NUCLEOTIDE SEQUENCE</scope>
</reference>
<name>A0A6J5KI86_9CAUD</name>
<evidence type="ECO:0000313" key="2">
    <source>
        <dbReference type="EMBL" id="CAB4121093.1"/>
    </source>
</evidence>
<accession>A0A6J5KI86</accession>